<sequence length="67" mass="7725">MTNRNLDWLDIIAIISFVIGLANYEENVDQSTMNNAIKQAVKDIHSHLEEQDNKINEILELIKNDSK</sequence>
<name>A0A8S5PGG8_9CAUD</name>
<reference evidence="1" key="1">
    <citation type="journal article" date="2021" name="Proc. Natl. Acad. Sci. U.S.A.">
        <title>A Catalog of Tens of Thousands of Viruses from Human Metagenomes Reveals Hidden Associations with Chronic Diseases.</title>
        <authorList>
            <person name="Tisza M.J."/>
            <person name="Buck C.B."/>
        </authorList>
    </citation>
    <scope>NUCLEOTIDE SEQUENCE</scope>
    <source>
        <strain evidence="1">Ctsxw88</strain>
    </source>
</reference>
<dbReference type="EMBL" id="BK015425">
    <property type="protein sequence ID" value="DAE06074.1"/>
    <property type="molecule type" value="Genomic_DNA"/>
</dbReference>
<organism evidence="1">
    <name type="scientific">Siphoviridae sp. ctsxw88</name>
    <dbReference type="NCBI Taxonomy" id="2825701"/>
    <lineage>
        <taxon>Viruses</taxon>
        <taxon>Duplodnaviria</taxon>
        <taxon>Heunggongvirae</taxon>
        <taxon>Uroviricota</taxon>
        <taxon>Caudoviricetes</taxon>
    </lineage>
</organism>
<accession>A0A8S5PGG8</accession>
<proteinExistence type="predicted"/>
<evidence type="ECO:0000313" key="1">
    <source>
        <dbReference type="EMBL" id="DAE06074.1"/>
    </source>
</evidence>
<protein>
    <submittedName>
        <fullName evidence="1">Uncharacterized protein</fullName>
    </submittedName>
</protein>